<accession>A0A7Z7HSX9</accession>
<dbReference type="EMBL" id="LT837803">
    <property type="protein sequence ID" value="SMB26123.1"/>
    <property type="molecule type" value="Genomic_DNA"/>
</dbReference>
<organism evidence="2 3">
    <name type="scientific">Sterolibacterium denitrificans</name>
    <dbReference type="NCBI Taxonomy" id="157592"/>
    <lineage>
        <taxon>Bacteria</taxon>
        <taxon>Pseudomonadati</taxon>
        <taxon>Pseudomonadota</taxon>
        <taxon>Betaproteobacteria</taxon>
        <taxon>Nitrosomonadales</taxon>
        <taxon>Sterolibacteriaceae</taxon>
        <taxon>Sterolibacterium</taxon>
    </lineage>
</organism>
<evidence type="ECO:0008006" key="4">
    <source>
        <dbReference type="Google" id="ProtNLM"/>
    </source>
</evidence>
<evidence type="ECO:0000256" key="1">
    <source>
        <dbReference type="SAM" id="MobiDB-lite"/>
    </source>
</evidence>
<reference evidence="2" key="1">
    <citation type="submission" date="2017-03" db="EMBL/GenBank/DDBJ databases">
        <authorList>
            <consortium name="AG Boll"/>
        </authorList>
    </citation>
    <scope>NUCLEOTIDE SEQUENCE [LARGE SCALE GENOMIC DNA]</scope>
    <source>
        <strain evidence="2">Chol</strain>
    </source>
</reference>
<dbReference type="PROSITE" id="PS51257">
    <property type="entry name" value="PROKAR_LIPOPROTEIN"/>
    <property type="match status" value="1"/>
</dbReference>
<evidence type="ECO:0000313" key="3">
    <source>
        <dbReference type="Proteomes" id="UP000242886"/>
    </source>
</evidence>
<keyword evidence="3" id="KW-1185">Reference proteome</keyword>
<dbReference type="Proteomes" id="UP000242886">
    <property type="component" value="Chromosome SDENCHOL"/>
</dbReference>
<feature type="region of interest" description="Disordered" evidence="1">
    <location>
        <begin position="117"/>
        <end position="137"/>
    </location>
</feature>
<sequence>MEDGSMRKFLAFFVFAGLALVSLTGCEKYQLDAEARRLCAIDGGIKVYETVELPPEKFNEWGQPNFYRPDQGENALGVDYVFKKKVIYYRQGNPEMWKTHIQVIRRIDEKTLGVSTSYSRRGGDLPGPAHDSSFGCPEDRGDVPLLMRIFQQTSDRK</sequence>
<evidence type="ECO:0000313" key="2">
    <source>
        <dbReference type="EMBL" id="SMB26123.1"/>
    </source>
</evidence>
<name>A0A7Z7HSX9_9PROT</name>
<protein>
    <recommendedName>
        <fullName evidence="4">Lipoprotein</fullName>
    </recommendedName>
</protein>
<gene>
    <name evidence="2" type="ORF">SDENCHOL_20062</name>
</gene>
<proteinExistence type="predicted"/>
<dbReference type="AlphaFoldDB" id="A0A7Z7HSX9"/>